<keyword evidence="7 9" id="KW-0539">Nucleus</keyword>
<feature type="compositionally biased region" description="Basic and acidic residues" evidence="11">
    <location>
        <begin position="179"/>
        <end position="199"/>
    </location>
</feature>
<organism evidence="12 13">
    <name type="scientific">Candida viswanathii</name>
    <dbReference type="NCBI Taxonomy" id="5486"/>
    <lineage>
        <taxon>Eukaryota</taxon>
        <taxon>Fungi</taxon>
        <taxon>Dikarya</taxon>
        <taxon>Ascomycota</taxon>
        <taxon>Saccharomycotina</taxon>
        <taxon>Pichiomycetes</taxon>
        <taxon>Debaryomycetaceae</taxon>
        <taxon>Candida/Lodderomyces clade</taxon>
        <taxon>Candida</taxon>
    </lineage>
</organism>
<dbReference type="AlphaFoldDB" id="A0A367XRV2"/>
<keyword evidence="13" id="KW-1185">Reference proteome</keyword>
<dbReference type="GO" id="GO:0070847">
    <property type="term" value="C:core mediator complex"/>
    <property type="evidence" value="ECO:0007669"/>
    <property type="project" value="TreeGrafter"/>
</dbReference>
<dbReference type="GO" id="GO:0006357">
    <property type="term" value="P:regulation of transcription by RNA polymerase II"/>
    <property type="evidence" value="ECO:0007669"/>
    <property type="project" value="InterPro"/>
</dbReference>
<evidence type="ECO:0000256" key="9">
    <source>
        <dbReference type="RuleBase" id="RU364144"/>
    </source>
</evidence>
<dbReference type="Pfam" id="PF10232">
    <property type="entry name" value="Med8"/>
    <property type="match status" value="1"/>
</dbReference>
<dbReference type="GO" id="GO:0000978">
    <property type="term" value="F:RNA polymerase II cis-regulatory region sequence-specific DNA binding"/>
    <property type="evidence" value="ECO:0007669"/>
    <property type="project" value="TreeGrafter"/>
</dbReference>
<dbReference type="InterPro" id="IPR019364">
    <property type="entry name" value="Mediatior_Med8_fun/met"/>
</dbReference>
<dbReference type="PANTHER" id="PTHR13074:SF9">
    <property type="entry name" value="MEDIATOR OF RNA POLYMERASE II TRANSCRIPTION SUBUNIT 8"/>
    <property type="match status" value="1"/>
</dbReference>
<dbReference type="GO" id="GO:0016592">
    <property type="term" value="C:mediator complex"/>
    <property type="evidence" value="ECO:0007669"/>
    <property type="project" value="InterPro"/>
</dbReference>
<sequence>MSQTPFNPNSPSVPFQGDFSQIPYDVLESIRNRLNQIRQSLAKLAEQINSHNRHPNKIKLPTYLHFQNQFQVLITQLTSIASQLYNNEDLLKNTNVYPTPAFPTSAHENMLTTLLRKKAAPEVDEWINESKSMLATKNLNLAKDDELITWCLATIQDLRDEFQFYGFHTVDELDYMETPEGKQEAKEKKDKEHERDQAELKITSGGKKGLHPNQVLKFMCQGQI</sequence>
<dbReference type="OrthoDB" id="5329317at2759"/>
<evidence type="ECO:0000256" key="4">
    <source>
        <dbReference type="ARBA" id="ARBA00023015"/>
    </source>
</evidence>
<evidence type="ECO:0000256" key="5">
    <source>
        <dbReference type="ARBA" id="ARBA00023159"/>
    </source>
</evidence>
<name>A0A367XRV2_9ASCO</name>
<dbReference type="GO" id="GO:0003712">
    <property type="term" value="F:transcription coregulator activity"/>
    <property type="evidence" value="ECO:0007669"/>
    <property type="project" value="InterPro"/>
</dbReference>
<evidence type="ECO:0000256" key="3">
    <source>
        <dbReference type="ARBA" id="ARBA00020637"/>
    </source>
</evidence>
<feature type="coiled-coil region" evidence="10">
    <location>
        <begin position="27"/>
        <end position="54"/>
    </location>
</feature>
<evidence type="ECO:0000256" key="1">
    <source>
        <dbReference type="ARBA" id="ARBA00004123"/>
    </source>
</evidence>
<gene>
    <name evidence="12" type="primary">MED8_1</name>
    <name evidence="9" type="synonym">MED8</name>
    <name evidence="12" type="ORF">Cantr_04002</name>
</gene>
<evidence type="ECO:0000256" key="2">
    <source>
        <dbReference type="ARBA" id="ARBA00005716"/>
    </source>
</evidence>
<feature type="region of interest" description="Disordered" evidence="11">
    <location>
        <begin position="176"/>
        <end position="208"/>
    </location>
</feature>
<evidence type="ECO:0000256" key="8">
    <source>
        <dbReference type="ARBA" id="ARBA00031261"/>
    </source>
</evidence>
<comment type="function">
    <text evidence="9">Component of the Mediator complex, a coactivator involved in the regulated transcription of nearly all RNA polymerase II-dependent genes. Mediator functions as a bridge to convey information from gene-specific regulatory proteins to the basal RNA polymerase II transcription machinery. Mediator is recruited to promoters by direct interactions with regulatory proteins and serves as a scaffold for the assembly of a functional preinitiation complex with RNA polymerase II and the general transcription factors.</text>
</comment>
<dbReference type="Gene3D" id="1.20.58.1710">
    <property type="match status" value="1"/>
</dbReference>
<dbReference type="EMBL" id="QLNQ01000030">
    <property type="protein sequence ID" value="RCK55531.1"/>
    <property type="molecule type" value="Genomic_DNA"/>
</dbReference>
<comment type="subunit">
    <text evidence="9">Component of the Mediator complex.</text>
</comment>
<proteinExistence type="inferred from homology"/>
<dbReference type="PANTHER" id="PTHR13074">
    <property type="entry name" value="MEDIATOR OF RNA POLYMERASE II TRANSCRIPTION SUBUNIT 8"/>
    <property type="match status" value="1"/>
</dbReference>
<dbReference type="Gene3D" id="6.10.250.2610">
    <property type="match status" value="1"/>
</dbReference>
<comment type="caution">
    <text evidence="12">The sequence shown here is derived from an EMBL/GenBank/DDBJ whole genome shotgun (WGS) entry which is preliminary data.</text>
</comment>
<evidence type="ECO:0000313" key="13">
    <source>
        <dbReference type="Proteomes" id="UP000253472"/>
    </source>
</evidence>
<dbReference type="Proteomes" id="UP000253472">
    <property type="component" value="Unassembled WGS sequence"/>
</dbReference>
<evidence type="ECO:0000256" key="11">
    <source>
        <dbReference type="SAM" id="MobiDB-lite"/>
    </source>
</evidence>
<keyword evidence="10" id="KW-0175">Coiled coil</keyword>
<keyword evidence="6 9" id="KW-0804">Transcription</keyword>
<comment type="similarity">
    <text evidence="2 9">Belongs to the Mediator complex subunit 8 family.</text>
</comment>
<protein>
    <recommendedName>
        <fullName evidence="3 9">Mediator of RNA polymerase II transcription subunit 8</fullName>
    </recommendedName>
    <alternativeName>
        <fullName evidence="8 9">Mediator complex subunit 8</fullName>
    </alternativeName>
</protein>
<keyword evidence="5 9" id="KW-0010">Activator</keyword>
<evidence type="ECO:0000256" key="7">
    <source>
        <dbReference type="ARBA" id="ARBA00023242"/>
    </source>
</evidence>
<accession>A0A367XRV2</accession>
<keyword evidence="4 9" id="KW-0805">Transcription regulation</keyword>
<comment type="subcellular location">
    <subcellularLocation>
        <location evidence="1 9">Nucleus</location>
    </subcellularLocation>
</comment>
<reference evidence="12 13" key="1">
    <citation type="submission" date="2018-06" db="EMBL/GenBank/DDBJ databases">
        <title>Whole genome sequencing of Candida tropicalis (genome annotated by CSBL at Korea University).</title>
        <authorList>
            <person name="Ahn J."/>
        </authorList>
    </citation>
    <scope>NUCLEOTIDE SEQUENCE [LARGE SCALE GENOMIC DNA]</scope>
    <source>
        <strain evidence="12 13">ATCC 20962</strain>
    </source>
</reference>
<evidence type="ECO:0000256" key="6">
    <source>
        <dbReference type="ARBA" id="ARBA00023163"/>
    </source>
</evidence>
<evidence type="ECO:0000313" key="12">
    <source>
        <dbReference type="EMBL" id="RCK55531.1"/>
    </source>
</evidence>
<evidence type="ECO:0000256" key="10">
    <source>
        <dbReference type="SAM" id="Coils"/>
    </source>
</evidence>